<dbReference type="OrthoDB" id="970874at2759"/>
<dbReference type="EMBL" id="JAIQCV010000011">
    <property type="protein sequence ID" value="KAH1046220.1"/>
    <property type="molecule type" value="Genomic_DNA"/>
</dbReference>
<organism evidence="1 2">
    <name type="scientific">Gossypium stocksii</name>
    <dbReference type="NCBI Taxonomy" id="47602"/>
    <lineage>
        <taxon>Eukaryota</taxon>
        <taxon>Viridiplantae</taxon>
        <taxon>Streptophyta</taxon>
        <taxon>Embryophyta</taxon>
        <taxon>Tracheophyta</taxon>
        <taxon>Spermatophyta</taxon>
        <taxon>Magnoliopsida</taxon>
        <taxon>eudicotyledons</taxon>
        <taxon>Gunneridae</taxon>
        <taxon>Pentapetalae</taxon>
        <taxon>rosids</taxon>
        <taxon>malvids</taxon>
        <taxon>Malvales</taxon>
        <taxon>Malvaceae</taxon>
        <taxon>Malvoideae</taxon>
        <taxon>Gossypium</taxon>
    </lineage>
</organism>
<evidence type="ECO:0000313" key="2">
    <source>
        <dbReference type="Proteomes" id="UP000828251"/>
    </source>
</evidence>
<comment type="caution">
    <text evidence="1">The sequence shown here is derived from an EMBL/GenBank/DDBJ whole genome shotgun (WGS) entry which is preliminary data.</text>
</comment>
<accession>A0A9D3ZLG0</accession>
<sequence>MALQVGLSVDGRVIMERVIVAGKEDLCGTLLGKVSNKFQSGWIEIKWLEDNFGELDEYTIALEKEKYA</sequence>
<evidence type="ECO:0000313" key="1">
    <source>
        <dbReference type="EMBL" id="KAH1046220.1"/>
    </source>
</evidence>
<protein>
    <submittedName>
        <fullName evidence="1">Uncharacterized protein</fullName>
    </submittedName>
</protein>
<keyword evidence="2" id="KW-1185">Reference proteome</keyword>
<proteinExistence type="predicted"/>
<gene>
    <name evidence="1" type="ORF">J1N35_037004</name>
</gene>
<dbReference type="Proteomes" id="UP000828251">
    <property type="component" value="Unassembled WGS sequence"/>
</dbReference>
<dbReference type="AlphaFoldDB" id="A0A9D3ZLG0"/>
<reference evidence="1 2" key="1">
    <citation type="journal article" date="2021" name="Plant Biotechnol. J.">
        <title>Multi-omics assisted identification of the key and species-specific regulatory components of drought-tolerant mechanisms in Gossypium stocksii.</title>
        <authorList>
            <person name="Yu D."/>
            <person name="Ke L."/>
            <person name="Zhang D."/>
            <person name="Wu Y."/>
            <person name="Sun Y."/>
            <person name="Mei J."/>
            <person name="Sun J."/>
            <person name="Sun Y."/>
        </authorList>
    </citation>
    <scope>NUCLEOTIDE SEQUENCE [LARGE SCALE GENOMIC DNA]</scope>
    <source>
        <strain evidence="2">cv. E1</strain>
        <tissue evidence="1">Leaf</tissue>
    </source>
</reference>
<name>A0A9D3ZLG0_9ROSI</name>